<dbReference type="InterPro" id="IPR022709">
    <property type="entry name" value="SCAI"/>
</dbReference>
<protein>
    <recommendedName>
        <fullName evidence="4">Protein SCAI</fullName>
    </recommendedName>
</protein>
<evidence type="ECO:0000313" key="3">
    <source>
        <dbReference type="Proteomes" id="UP000215902"/>
    </source>
</evidence>
<gene>
    <name evidence="2" type="ORF">BOX15_Mlig009335g2</name>
</gene>
<name>A0A267G0E6_9PLAT</name>
<evidence type="ECO:0008006" key="4">
    <source>
        <dbReference type="Google" id="ProtNLM"/>
    </source>
</evidence>
<dbReference type="GO" id="GO:0003714">
    <property type="term" value="F:transcription corepressor activity"/>
    <property type="evidence" value="ECO:0007669"/>
    <property type="project" value="InterPro"/>
</dbReference>
<feature type="compositionally biased region" description="Basic and acidic residues" evidence="1">
    <location>
        <begin position="365"/>
        <end position="379"/>
    </location>
</feature>
<organism evidence="2 3">
    <name type="scientific">Macrostomum lignano</name>
    <dbReference type="NCBI Taxonomy" id="282301"/>
    <lineage>
        <taxon>Eukaryota</taxon>
        <taxon>Metazoa</taxon>
        <taxon>Spiralia</taxon>
        <taxon>Lophotrochozoa</taxon>
        <taxon>Platyhelminthes</taxon>
        <taxon>Rhabditophora</taxon>
        <taxon>Macrostomorpha</taxon>
        <taxon>Macrostomida</taxon>
        <taxon>Macrostomidae</taxon>
        <taxon>Macrostomum</taxon>
    </lineage>
</organism>
<dbReference type="EMBL" id="NIVC01000630">
    <property type="protein sequence ID" value="PAA79501.1"/>
    <property type="molecule type" value="Genomic_DNA"/>
</dbReference>
<feature type="region of interest" description="Disordered" evidence="1">
    <location>
        <begin position="267"/>
        <end position="301"/>
    </location>
</feature>
<keyword evidence="3" id="KW-1185">Reference proteome</keyword>
<evidence type="ECO:0000313" key="2">
    <source>
        <dbReference type="EMBL" id="PAA79501.1"/>
    </source>
</evidence>
<proteinExistence type="predicted"/>
<dbReference type="GO" id="GO:0006351">
    <property type="term" value="P:DNA-templated transcription"/>
    <property type="evidence" value="ECO:0007669"/>
    <property type="project" value="InterPro"/>
</dbReference>
<dbReference type="Proteomes" id="UP000215902">
    <property type="component" value="Unassembled WGS sequence"/>
</dbReference>
<accession>A0A267G0E6</accession>
<dbReference type="Pfam" id="PF12070">
    <property type="entry name" value="SCAI"/>
    <property type="match status" value="1"/>
</dbReference>
<feature type="region of interest" description="Disordered" evidence="1">
    <location>
        <begin position="346"/>
        <end position="383"/>
    </location>
</feature>
<dbReference type="AlphaFoldDB" id="A0A267G0E6"/>
<sequence length="585" mass="66364">MDDETIVEEYFRLKEKSNEKFLQIGNLPRSGYRKWQPYFDRAFAVFTELWRFQQQYRESLSEQQVLKRHHIGEIASKIGQLYYQYYLRTSNTAYLTETYCFYYAIRCRGYYDNAKTEKRPDFMVKKLRYLCRFILVCLVLENGKLAAELMQDLSRDIADYEATYQPFDAAWWFRVADEIRSMLRAAQPLSLLDSDGRQLFLKRRLSPETSPPLTDFLALRAPTGGTTQLPLRLADALIVGGCADQAKFSELSVDMLRMSLALEKQPPVAAGAGGGPAGLGDNPGSRQGAQSPDGGLSESQNPHKYLLYRPSLAEIVFSLNSTFNDLPDDGVVLVYFSADGRRCQQRGKKEDSYSGYRDGGLAVQRSRESDKPGKPETRRLPGSGGVIRDSRCFYPGDMYCFTRKPVFLIVDSDNSTAFKKFPNLFNEPLVCLMSPEQIPSSVCPDGRQSGSLFTLFLHCPLSGMARLCGANTVQLPAWERGLILMDGCLSEAGRLLLQHKEVDPAYQCFFRDDFLRALLLRFLFCCLALRLHRDFQPPRCYPTAHPALPDDLLDVDSVQAKVLDLAELFDARDLFCEAADYSRDL</sequence>
<evidence type="ECO:0000256" key="1">
    <source>
        <dbReference type="SAM" id="MobiDB-lite"/>
    </source>
</evidence>
<dbReference type="PANTHER" id="PTHR21243">
    <property type="entry name" value="PROTEIN SCAI"/>
    <property type="match status" value="1"/>
</dbReference>
<reference evidence="2 3" key="1">
    <citation type="submission" date="2017-06" db="EMBL/GenBank/DDBJ databases">
        <title>A platform for efficient transgenesis in Macrostomum lignano, a flatworm model organism for stem cell research.</title>
        <authorList>
            <person name="Berezikov E."/>
        </authorList>
    </citation>
    <scope>NUCLEOTIDE SEQUENCE [LARGE SCALE GENOMIC DNA]</scope>
    <source>
        <strain evidence="2">DV1</strain>
        <tissue evidence="2">Whole organism</tissue>
    </source>
</reference>
<comment type="caution">
    <text evidence="2">The sequence shown here is derived from an EMBL/GenBank/DDBJ whole genome shotgun (WGS) entry which is preliminary data.</text>
</comment>
<dbReference type="OrthoDB" id="525027at2759"/>